<dbReference type="Pfam" id="PF07686">
    <property type="entry name" value="V-set"/>
    <property type="match status" value="1"/>
</dbReference>
<dbReference type="GO" id="GO:0019814">
    <property type="term" value="C:immunoglobulin complex"/>
    <property type="evidence" value="ECO:0007669"/>
    <property type="project" value="UniProtKB-KW"/>
</dbReference>
<dbReference type="InterPro" id="IPR013106">
    <property type="entry name" value="Ig_V-set"/>
</dbReference>
<keyword evidence="1" id="KW-0391">Immunity</keyword>
<dbReference type="GO" id="GO:0002250">
    <property type="term" value="P:adaptive immune response"/>
    <property type="evidence" value="ECO:0007669"/>
    <property type="project" value="UniProtKB-KW"/>
</dbReference>
<dbReference type="InterPro" id="IPR007110">
    <property type="entry name" value="Ig-like_dom"/>
</dbReference>
<evidence type="ECO:0000256" key="2">
    <source>
        <dbReference type="ARBA" id="ARBA00023130"/>
    </source>
</evidence>
<dbReference type="SMART" id="SM00406">
    <property type="entry name" value="IGv"/>
    <property type="match status" value="1"/>
</dbReference>
<keyword evidence="6" id="KW-1185">Reference proteome</keyword>
<evidence type="ECO:0000313" key="5">
    <source>
        <dbReference type="EMBL" id="NXM41301.1"/>
    </source>
</evidence>
<keyword evidence="3" id="KW-1280">Immunoglobulin</keyword>
<dbReference type="EMBL" id="VXAZ01002664">
    <property type="protein sequence ID" value="NXM41301.1"/>
    <property type="molecule type" value="Genomic_DNA"/>
</dbReference>
<evidence type="ECO:0000256" key="3">
    <source>
        <dbReference type="ARBA" id="ARBA00043265"/>
    </source>
</evidence>
<dbReference type="InterPro" id="IPR036179">
    <property type="entry name" value="Ig-like_dom_sf"/>
</dbReference>
<keyword evidence="2" id="KW-1064">Adaptive immunity</keyword>
<dbReference type="Proteomes" id="UP000579941">
    <property type="component" value="Unassembled WGS sequence"/>
</dbReference>
<comment type="caution">
    <text evidence="5">The sequence shown here is derived from an EMBL/GenBank/DDBJ whole genome shotgun (WGS) entry which is preliminary data.</text>
</comment>
<evidence type="ECO:0000256" key="1">
    <source>
        <dbReference type="ARBA" id="ARBA00022859"/>
    </source>
</evidence>
<dbReference type="AlphaFoldDB" id="A0A7L1AK86"/>
<protein>
    <submittedName>
        <fullName evidence="5">HV307 protein</fullName>
    </submittedName>
</protein>
<proteinExistence type="predicted"/>
<reference evidence="5 6" key="1">
    <citation type="submission" date="2019-09" db="EMBL/GenBank/DDBJ databases">
        <title>Bird 10,000 Genomes (B10K) Project - Family phase.</title>
        <authorList>
            <person name="Zhang G."/>
        </authorList>
    </citation>
    <scope>NUCLEOTIDE SEQUENCE [LARGE SCALE GENOMIC DNA]</scope>
    <source>
        <strain evidence="5">B10K-DU-002-05</strain>
        <tissue evidence="5">Muscle</tissue>
    </source>
</reference>
<sequence>VTLVESGGGLQSPGGSLRLLCRASGFDFGRPHVLWVRQRPGKALEAVARIGRDGSAEYAPWARGRTTIAGDAGWGSVTLAMSGLEDEDSGTYFC</sequence>
<accession>A0A7L1AK86</accession>
<dbReference type="GO" id="GO:0005576">
    <property type="term" value="C:extracellular region"/>
    <property type="evidence" value="ECO:0007669"/>
    <property type="project" value="UniProtKB-ARBA"/>
</dbReference>
<feature type="non-terminal residue" evidence="5">
    <location>
        <position position="1"/>
    </location>
</feature>
<dbReference type="PANTHER" id="PTHR23266">
    <property type="entry name" value="IMMUNOGLOBULIN HEAVY CHAIN"/>
    <property type="match status" value="1"/>
</dbReference>
<dbReference type="InterPro" id="IPR013783">
    <property type="entry name" value="Ig-like_fold"/>
</dbReference>
<organism evidence="5 6">
    <name type="scientific">Gymnorhina tibicen</name>
    <name type="common">Australian magpie</name>
    <name type="synonym">Cracticus tibicen</name>
    <dbReference type="NCBI Taxonomy" id="9132"/>
    <lineage>
        <taxon>Eukaryota</taxon>
        <taxon>Metazoa</taxon>
        <taxon>Chordata</taxon>
        <taxon>Craniata</taxon>
        <taxon>Vertebrata</taxon>
        <taxon>Euteleostomi</taxon>
        <taxon>Archelosauria</taxon>
        <taxon>Archosauria</taxon>
        <taxon>Dinosauria</taxon>
        <taxon>Saurischia</taxon>
        <taxon>Theropoda</taxon>
        <taxon>Coelurosauria</taxon>
        <taxon>Aves</taxon>
        <taxon>Neognathae</taxon>
        <taxon>Neoaves</taxon>
        <taxon>Telluraves</taxon>
        <taxon>Australaves</taxon>
        <taxon>Passeriformes</taxon>
        <taxon>Artamidae</taxon>
        <taxon>Gymnorhina</taxon>
    </lineage>
</organism>
<dbReference type="Gene3D" id="2.60.40.10">
    <property type="entry name" value="Immunoglobulins"/>
    <property type="match status" value="1"/>
</dbReference>
<feature type="non-terminal residue" evidence="5">
    <location>
        <position position="94"/>
    </location>
</feature>
<evidence type="ECO:0000259" key="4">
    <source>
        <dbReference type="PROSITE" id="PS50835"/>
    </source>
</evidence>
<dbReference type="SUPFAM" id="SSF48726">
    <property type="entry name" value="Immunoglobulin"/>
    <property type="match status" value="1"/>
</dbReference>
<dbReference type="PROSITE" id="PS50835">
    <property type="entry name" value="IG_LIKE"/>
    <property type="match status" value="1"/>
</dbReference>
<evidence type="ECO:0000313" key="6">
    <source>
        <dbReference type="Proteomes" id="UP000579941"/>
    </source>
</evidence>
<feature type="domain" description="Ig-like" evidence="4">
    <location>
        <begin position="1"/>
        <end position="94"/>
    </location>
</feature>
<dbReference type="InterPro" id="IPR050199">
    <property type="entry name" value="IgHV"/>
</dbReference>
<name>A0A7L1AK86_GYMTI</name>
<gene>
    <name evidence="5" type="primary">Ighv37_1</name>
    <name evidence="5" type="ORF">GYMTIB_R15186</name>
</gene>